<feature type="transmembrane region" description="Helical" evidence="5">
    <location>
        <begin position="228"/>
        <end position="249"/>
    </location>
</feature>
<evidence type="ECO:0000256" key="5">
    <source>
        <dbReference type="SAM" id="Phobius"/>
    </source>
</evidence>
<evidence type="ECO:0000313" key="7">
    <source>
        <dbReference type="Proteomes" id="UP000095447"/>
    </source>
</evidence>
<feature type="transmembrane region" description="Helical" evidence="5">
    <location>
        <begin position="95"/>
        <end position="115"/>
    </location>
</feature>
<feature type="transmembrane region" description="Helical" evidence="5">
    <location>
        <begin position="181"/>
        <end position="198"/>
    </location>
</feature>
<evidence type="ECO:0000256" key="3">
    <source>
        <dbReference type="ARBA" id="ARBA00022989"/>
    </source>
</evidence>
<evidence type="ECO:0000256" key="2">
    <source>
        <dbReference type="ARBA" id="ARBA00022692"/>
    </source>
</evidence>
<organism evidence="6 7">
    <name type="scientific">Blautia obeum</name>
    <dbReference type="NCBI Taxonomy" id="40520"/>
    <lineage>
        <taxon>Bacteria</taxon>
        <taxon>Bacillati</taxon>
        <taxon>Bacillota</taxon>
        <taxon>Clostridia</taxon>
        <taxon>Lachnospirales</taxon>
        <taxon>Lachnospiraceae</taxon>
        <taxon>Blautia</taxon>
    </lineage>
</organism>
<comment type="subcellular location">
    <subcellularLocation>
        <location evidence="1">Membrane</location>
        <topology evidence="1">Multi-pass membrane protein</topology>
    </subcellularLocation>
</comment>
<dbReference type="AlphaFoldDB" id="A0A173XYH9"/>
<dbReference type="RefSeq" id="WP_055052729.1">
    <property type="nucleotide sequence ID" value="NZ_CYZA01000002.1"/>
</dbReference>
<keyword evidence="3 5" id="KW-1133">Transmembrane helix</keyword>
<feature type="transmembrane region" description="Helical" evidence="5">
    <location>
        <begin position="127"/>
        <end position="149"/>
    </location>
</feature>
<keyword evidence="4 5" id="KW-0472">Membrane</keyword>
<feature type="transmembrane region" description="Helical" evidence="5">
    <location>
        <begin position="56"/>
        <end position="75"/>
    </location>
</feature>
<dbReference type="CDD" id="cd16914">
    <property type="entry name" value="EcfT"/>
    <property type="match status" value="1"/>
</dbReference>
<feature type="transmembrane region" description="Helical" evidence="5">
    <location>
        <begin position="14"/>
        <end position="44"/>
    </location>
</feature>
<protein>
    <submittedName>
        <fullName evidence="6">Energy-coupling factor transporter transmembrane protein EcfT</fullName>
    </submittedName>
</protein>
<dbReference type="Proteomes" id="UP000095447">
    <property type="component" value="Unassembled WGS sequence"/>
</dbReference>
<dbReference type="PANTHER" id="PTHR33514:SF13">
    <property type="entry name" value="PROTEIN ABCI12, CHLOROPLASTIC"/>
    <property type="match status" value="1"/>
</dbReference>
<reference evidence="6 7" key="1">
    <citation type="submission" date="2015-09" db="EMBL/GenBank/DDBJ databases">
        <authorList>
            <consortium name="Pathogen Informatics"/>
        </authorList>
    </citation>
    <scope>NUCLEOTIDE SEQUENCE [LARGE SCALE GENOMIC DNA]</scope>
    <source>
        <strain evidence="6 7">2789STDY5608838</strain>
    </source>
</reference>
<gene>
    <name evidence="6" type="primary">ecfT_1</name>
    <name evidence="6" type="ORF">ERS852395_00712</name>
</gene>
<evidence type="ECO:0000256" key="1">
    <source>
        <dbReference type="ARBA" id="ARBA00004141"/>
    </source>
</evidence>
<sequence length="334" mass="37836">MTDAFSRCHPILNFFYFAVVLGFTMFIQHPVYLAVSFVAATAYSMWLNGVGKVLKINFLLTIPSLLIVALLNPMFNHYGVTPLLYIESSGNWVTLEALVYGIVLGCVLFIMILWFSCYNQIMTSDKFIYLFGRIIPAMSLMLSMALRFVPHFIAQLKVIRNGQKCVGMDVSNGKWFKKVRYALNMVSILVTWALENAIETADSMKSRGYGLKGRTAFSIYRFNRRDKILGGMLAVLFVVSGYGCCHGAAFSQYNPRILLAGFTIFGRVPRQSCSPVLAVITFISFGIFCFLPLMLDLSEEYAMKKSRSHVHSEMTVTYRQIYEELANEMEGEHK</sequence>
<dbReference type="EMBL" id="CYZA01000002">
    <property type="protein sequence ID" value="CUN56423.1"/>
    <property type="molecule type" value="Genomic_DNA"/>
</dbReference>
<keyword evidence="2 5" id="KW-0812">Transmembrane</keyword>
<dbReference type="PANTHER" id="PTHR33514">
    <property type="entry name" value="PROTEIN ABCI12, CHLOROPLASTIC"/>
    <property type="match status" value="1"/>
</dbReference>
<accession>A0A173XYH9</accession>
<dbReference type="GO" id="GO:0005886">
    <property type="term" value="C:plasma membrane"/>
    <property type="evidence" value="ECO:0007669"/>
    <property type="project" value="TreeGrafter"/>
</dbReference>
<evidence type="ECO:0000256" key="4">
    <source>
        <dbReference type="ARBA" id="ARBA00023136"/>
    </source>
</evidence>
<feature type="transmembrane region" description="Helical" evidence="5">
    <location>
        <begin position="276"/>
        <end position="297"/>
    </location>
</feature>
<dbReference type="InterPro" id="IPR003339">
    <property type="entry name" value="ABC/ECF_trnsptr_transmembrane"/>
</dbReference>
<proteinExistence type="predicted"/>
<evidence type="ECO:0000313" key="6">
    <source>
        <dbReference type="EMBL" id="CUN56423.1"/>
    </source>
</evidence>
<name>A0A173XYH9_9FIRM</name>